<organism evidence="2 3">
    <name type="scientific">Hansschlegelia plantiphila</name>
    <dbReference type="NCBI Taxonomy" id="374655"/>
    <lineage>
        <taxon>Bacteria</taxon>
        <taxon>Pseudomonadati</taxon>
        <taxon>Pseudomonadota</taxon>
        <taxon>Alphaproteobacteria</taxon>
        <taxon>Hyphomicrobiales</taxon>
        <taxon>Methylopilaceae</taxon>
        <taxon>Hansschlegelia</taxon>
    </lineage>
</organism>
<feature type="chain" id="PRO_5040800872" evidence="1">
    <location>
        <begin position="21"/>
        <end position="370"/>
    </location>
</feature>
<reference evidence="2" key="1">
    <citation type="journal article" date="2014" name="Int. J. Syst. Evol. Microbiol.">
        <title>Complete genome sequence of Corynebacterium casei LMG S-19264T (=DSM 44701T), isolated from a smear-ripened cheese.</title>
        <authorList>
            <consortium name="US DOE Joint Genome Institute (JGI-PGF)"/>
            <person name="Walter F."/>
            <person name="Albersmeier A."/>
            <person name="Kalinowski J."/>
            <person name="Ruckert C."/>
        </authorList>
    </citation>
    <scope>NUCLEOTIDE SEQUENCE</scope>
    <source>
        <strain evidence="2">VKM B-2347</strain>
    </source>
</reference>
<sequence>MRRLAAAAVLLTLAPGLALAATQKKKPAAPVQTPAPLAEQLMRPELSVPSLRYMMLPMPKPDDALGDQQDGPGDPHADVAYGAYQRGMYRSAFDEAKKRAEAKPPQAAAMTLLGQLYADGAGVARSLPEAARWYGRAVALGDREAMLALGLAKLQGSGIAKDPAGAAKLFETSAALGEPEALYNLAILKLQGGPVPQDAEAAARAMKTAAELGQPDAQYAYAILLKEGRGIERDPAAAAMWLSRAAAQDHVAAMVEYAIALFNGAGAPKDEAAAAAMFRRAAEKGNAIAQNRLARLYAYGRGVDRDPVRAAAWNRLAREQGLNDAWLEGFAGSLPDADRDAADKLVAKWTEGFGPIAQSAVATAPPAPQP</sequence>
<name>A0A9W6MUI4_9HYPH</name>
<proteinExistence type="predicted"/>
<dbReference type="InterPro" id="IPR011990">
    <property type="entry name" value="TPR-like_helical_dom_sf"/>
</dbReference>
<keyword evidence="1" id="KW-0732">Signal</keyword>
<evidence type="ECO:0000256" key="1">
    <source>
        <dbReference type="SAM" id="SignalP"/>
    </source>
</evidence>
<evidence type="ECO:0000313" key="3">
    <source>
        <dbReference type="Proteomes" id="UP001143372"/>
    </source>
</evidence>
<dbReference type="AlphaFoldDB" id="A0A9W6MUI4"/>
<comment type="caution">
    <text evidence="2">The sequence shown here is derived from an EMBL/GenBank/DDBJ whole genome shotgun (WGS) entry which is preliminary data.</text>
</comment>
<protein>
    <submittedName>
        <fullName evidence="2">HcpA family protein</fullName>
    </submittedName>
</protein>
<accession>A0A9W6MUI4</accession>
<evidence type="ECO:0000313" key="2">
    <source>
        <dbReference type="EMBL" id="GLK66700.1"/>
    </source>
</evidence>
<dbReference type="InterPro" id="IPR006597">
    <property type="entry name" value="Sel1-like"/>
</dbReference>
<dbReference type="PANTHER" id="PTHR11102:SF160">
    <property type="entry name" value="ERAD-ASSOCIATED E3 UBIQUITIN-PROTEIN LIGASE COMPONENT HRD3"/>
    <property type="match status" value="1"/>
</dbReference>
<dbReference type="InterPro" id="IPR050767">
    <property type="entry name" value="Sel1_AlgK"/>
</dbReference>
<dbReference type="PANTHER" id="PTHR11102">
    <property type="entry name" value="SEL-1-LIKE PROTEIN"/>
    <property type="match status" value="1"/>
</dbReference>
<feature type="signal peptide" evidence="1">
    <location>
        <begin position="1"/>
        <end position="20"/>
    </location>
</feature>
<dbReference type="SMART" id="SM00671">
    <property type="entry name" value="SEL1"/>
    <property type="match status" value="6"/>
</dbReference>
<dbReference type="RefSeq" id="WP_271166964.1">
    <property type="nucleotide sequence ID" value="NZ_BSFI01000002.1"/>
</dbReference>
<keyword evidence="3" id="KW-1185">Reference proteome</keyword>
<dbReference type="EMBL" id="BSFI01000002">
    <property type="protein sequence ID" value="GLK66700.1"/>
    <property type="molecule type" value="Genomic_DNA"/>
</dbReference>
<dbReference type="Pfam" id="PF08238">
    <property type="entry name" value="Sel1"/>
    <property type="match status" value="6"/>
</dbReference>
<reference evidence="2" key="2">
    <citation type="submission" date="2023-01" db="EMBL/GenBank/DDBJ databases">
        <authorList>
            <person name="Sun Q."/>
            <person name="Evtushenko L."/>
        </authorList>
    </citation>
    <scope>NUCLEOTIDE SEQUENCE</scope>
    <source>
        <strain evidence="2">VKM B-2347</strain>
    </source>
</reference>
<dbReference type="Proteomes" id="UP001143372">
    <property type="component" value="Unassembled WGS sequence"/>
</dbReference>
<dbReference type="Gene3D" id="1.25.40.10">
    <property type="entry name" value="Tetratricopeptide repeat domain"/>
    <property type="match status" value="2"/>
</dbReference>
<gene>
    <name evidence="2" type="ORF">GCM10008179_03380</name>
</gene>
<dbReference type="SUPFAM" id="SSF81901">
    <property type="entry name" value="HCP-like"/>
    <property type="match status" value="1"/>
</dbReference>